<protein>
    <submittedName>
        <fullName evidence="2">Glycosyltransferase, putative</fullName>
    </submittedName>
</protein>
<gene>
    <name evidence="2" type="ordered locus">bgla_1g07000</name>
</gene>
<evidence type="ECO:0000313" key="2">
    <source>
        <dbReference type="EMBL" id="AEA59393.1"/>
    </source>
</evidence>
<dbReference type="PANTHER" id="PTHR46401">
    <property type="entry name" value="GLYCOSYLTRANSFERASE WBBK-RELATED"/>
    <property type="match status" value="1"/>
</dbReference>
<dbReference type="SUPFAM" id="SSF53756">
    <property type="entry name" value="UDP-Glycosyltransferase/glycogen phosphorylase"/>
    <property type="match status" value="1"/>
</dbReference>
<name>F2LAK6_BURGS</name>
<dbReference type="Gene3D" id="3.40.50.2000">
    <property type="entry name" value="Glycogen Phosphorylase B"/>
    <property type="match status" value="1"/>
</dbReference>
<dbReference type="InterPro" id="IPR001296">
    <property type="entry name" value="Glyco_trans_1"/>
</dbReference>
<proteinExistence type="predicted"/>
<evidence type="ECO:0000259" key="1">
    <source>
        <dbReference type="Pfam" id="PF00534"/>
    </source>
</evidence>
<dbReference type="KEGG" id="bgd:bgla_1g07000"/>
<evidence type="ECO:0000313" key="3">
    <source>
        <dbReference type="Proteomes" id="UP000008316"/>
    </source>
</evidence>
<dbReference type="Pfam" id="PF00534">
    <property type="entry name" value="Glycos_transf_1"/>
    <property type="match status" value="1"/>
</dbReference>
<dbReference type="eggNOG" id="COG0438">
    <property type="taxonomic scope" value="Bacteria"/>
</dbReference>
<organism evidence="2 3">
    <name type="scientific">Burkholderia gladioli (strain BSR3)</name>
    <dbReference type="NCBI Taxonomy" id="999541"/>
    <lineage>
        <taxon>Bacteria</taxon>
        <taxon>Pseudomonadati</taxon>
        <taxon>Pseudomonadota</taxon>
        <taxon>Betaproteobacteria</taxon>
        <taxon>Burkholderiales</taxon>
        <taxon>Burkholderiaceae</taxon>
        <taxon>Burkholderia</taxon>
    </lineage>
</organism>
<dbReference type="STRING" id="999541.bgla_1g07000"/>
<dbReference type="GO" id="GO:0016757">
    <property type="term" value="F:glycosyltransferase activity"/>
    <property type="evidence" value="ECO:0007669"/>
    <property type="project" value="InterPro"/>
</dbReference>
<keyword evidence="3" id="KW-1185">Reference proteome</keyword>
<dbReference type="EMBL" id="CP002599">
    <property type="protein sequence ID" value="AEA59393.1"/>
    <property type="molecule type" value="Genomic_DNA"/>
</dbReference>
<feature type="domain" description="Glycosyl transferase family 1" evidence="1">
    <location>
        <begin position="248"/>
        <end position="390"/>
    </location>
</feature>
<accession>F2LAK6</accession>
<reference evidence="2 3" key="1">
    <citation type="journal article" date="2011" name="J. Bacteriol.">
        <title>Complete genome sequence of Burkholderia gladioli BSR3.</title>
        <authorList>
            <person name="Seo Y.S."/>
            <person name="Lim J."/>
            <person name="Choi B.S."/>
            <person name="Kim H."/>
            <person name="Goo E."/>
            <person name="Lee B."/>
            <person name="Lim J.S."/>
            <person name="Choi I.Y."/>
            <person name="Moon J.S."/>
            <person name="Kim J."/>
            <person name="Hwang I."/>
        </authorList>
    </citation>
    <scope>NUCLEOTIDE SEQUENCE [LARGE SCALE GENOMIC DNA]</scope>
    <source>
        <strain evidence="2 3">BSR3</strain>
    </source>
</reference>
<keyword evidence="2" id="KW-0808">Transferase</keyword>
<dbReference type="PANTHER" id="PTHR46401:SF9">
    <property type="entry name" value="MANNOSYLTRANSFERASE A"/>
    <property type="match status" value="1"/>
</dbReference>
<dbReference type="RefSeq" id="WP_013696749.1">
    <property type="nucleotide sequence ID" value="NC_015381.1"/>
</dbReference>
<dbReference type="Proteomes" id="UP000008316">
    <property type="component" value="Chromosome 1"/>
</dbReference>
<dbReference type="AlphaFoldDB" id="F2LAK6"/>
<dbReference type="HOGENOM" id="CLU_009583_34_2_4"/>
<sequence length="426" mass="47976">MSPFAYYRAALLLYLATYCRLPLIRVARKAVSELRRTANLERSDRPRQLLIDISIIAANDAGTGIQRTVRSLLRELISSTPAGYVVRPVRATRKHPYVYADHYLASTTCAPLSGSETRVHVEAGDLFIGLDLASRIAPKRQRDFLAWHARGVRFSFVVYDMLPQFHPEWFTPLAVRSFKYWVTMLAIHADTLFCISATVAGEVGRLPQLSSIPRRWFHLGVDARQTTTQHDLRKTTHDSGEGARCRRDAPQILMVGTIEPRKGHRLVLEAFERLWRNDVDVSLVVVGRSGWAVAPLIAYLENHPEFGKRLQWYREADEATLSRLYKTSDGLILASEGEGFGLPIIEASNYRLPLLLRDLPIFREIASTYASYFSAVDADELAPQIQRWLTAIATRTTPDSSGIQPLSWQASALQFKALITQLADSA</sequence>